<dbReference type="AlphaFoldDB" id="A0A1X7V401"/>
<dbReference type="PANTHER" id="PTHR34605">
    <property type="entry name" value="PHAGE_INTEGRASE DOMAIN-CONTAINING PROTEIN"/>
    <property type="match status" value="1"/>
</dbReference>
<evidence type="ECO:0008006" key="3">
    <source>
        <dbReference type="Google" id="ProtNLM"/>
    </source>
</evidence>
<dbReference type="EnsemblMetazoa" id="Aqu2.1.34529_001">
    <property type="protein sequence ID" value="Aqu2.1.34529_001"/>
    <property type="gene ID" value="Aqu2.1.34529"/>
</dbReference>
<proteinExistence type="predicted"/>
<keyword evidence="1" id="KW-0233">DNA recombination</keyword>
<accession>A0A1X7V401</accession>
<dbReference type="OrthoDB" id="10068687at2759"/>
<name>A0A1X7V401_AMPQE</name>
<dbReference type="Gene3D" id="1.10.443.10">
    <property type="entry name" value="Intergrase catalytic core"/>
    <property type="match status" value="1"/>
</dbReference>
<dbReference type="InterPro" id="IPR052925">
    <property type="entry name" value="Phage_Integrase-like_Recomb"/>
</dbReference>
<evidence type="ECO:0000313" key="2">
    <source>
        <dbReference type="EnsemblMetazoa" id="Aqu2.1.34529_001"/>
    </source>
</evidence>
<dbReference type="GO" id="GO:0015074">
    <property type="term" value="P:DNA integration"/>
    <property type="evidence" value="ECO:0007669"/>
    <property type="project" value="InterPro"/>
</dbReference>
<dbReference type="GO" id="GO:0003677">
    <property type="term" value="F:DNA binding"/>
    <property type="evidence" value="ECO:0007669"/>
    <property type="project" value="InterPro"/>
</dbReference>
<dbReference type="PANTHER" id="PTHR34605:SF3">
    <property type="entry name" value="P CELL-TYPE AGGLUTINATION PROTEIN MAP4-LIKE-RELATED"/>
    <property type="match status" value="1"/>
</dbReference>
<dbReference type="GO" id="GO:0006310">
    <property type="term" value="P:DNA recombination"/>
    <property type="evidence" value="ECO:0007669"/>
    <property type="project" value="UniProtKB-KW"/>
</dbReference>
<dbReference type="InterPro" id="IPR011010">
    <property type="entry name" value="DNA_brk_join_enz"/>
</dbReference>
<dbReference type="InterPro" id="IPR013762">
    <property type="entry name" value="Integrase-like_cat_sf"/>
</dbReference>
<organism evidence="2">
    <name type="scientific">Amphimedon queenslandica</name>
    <name type="common">Sponge</name>
    <dbReference type="NCBI Taxonomy" id="400682"/>
    <lineage>
        <taxon>Eukaryota</taxon>
        <taxon>Metazoa</taxon>
        <taxon>Porifera</taxon>
        <taxon>Demospongiae</taxon>
        <taxon>Heteroscleromorpha</taxon>
        <taxon>Haplosclerida</taxon>
        <taxon>Niphatidae</taxon>
        <taxon>Amphimedon</taxon>
    </lineage>
</organism>
<protein>
    <recommendedName>
        <fullName evidence="3">Tyr recombinase domain-containing protein</fullName>
    </recommendedName>
</protein>
<evidence type="ECO:0000256" key="1">
    <source>
        <dbReference type="ARBA" id="ARBA00023172"/>
    </source>
</evidence>
<dbReference type="SUPFAM" id="SSF56349">
    <property type="entry name" value="DNA breaking-rejoining enzymes"/>
    <property type="match status" value="1"/>
</dbReference>
<reference evidence="2" key="1">
    <citation type="submission" date="2017-05" db="UniProtKB">
        <authorList>
            <consortium name="EnsemblMetazoa"/>
        </authorList>
    </citation>
    <scope>IDENTIFICATION</scope>
</reference>
<dbReference type="InParanoid" id="A0A1X7V401"/>
<sequence>MVQITLKASKTDPYRRGVNIVLGSTGDELCPVLALTEYLEERGASRGPLLKHADGTPLTRSQFVTQVRMILFKLGYQDSQQYSGHSFRAGAATAAALKVEDSIIKTLGRWESSAYLLYVRIPREELKDITKTLSKFKQTS</sequence>